<dbReference type="OMA" id="YVNYGVT"/>
<dbReference type="PRINTS" id="PR01011">
    <property type="entry name" value="GLUTPROXDASE"/>
</dbReference>
<organism evidence="6 7">
    <name type="scientific">Drosophila yakuba</name>
    <name type="common">Fruit fly</name>
    <dbReference type="NCBI Taxonomy" id="7245"/>
    <lineage>
        <taxon>Eukaryota</taxon>
        <taxon>Metazoa</taxon>
        <taxon>Ecdysozoa</taxon>
        <taxon>Arthropoda</taxon>
        <taxon>Hexapoda</taxon>
        <taxon>Insecta</taxon>
        <taxon>Pterygota</taxon>
        <taxon>Neoptera</taxon>
        <taxon>Endopterygota</taxon>
        <taxon>Diptera</taxon>
        <taxon>Brachycera</taxon>
        <taxon>Muscomorpha</taxon>
        <taxon>Ephydroidea</taxon>
        <taxon>Drosophilidae</taxon>
        <taxon>Drosophila</taxon>
        <taxon>Sophophora</taxon>
    </lineage>
</organism>
<keyword evidence="7" id="KW-1185">Reference proteome</keyword>
<feature type="active site" evidence="4">
    <location>
        <position position="72"/>
    </location>
</feature>
<dbReference type="HOGENOM" id="CLU_029507_0_1_1"/>
<dbReference type="eggNOG" id="KOG1651">
    <property type="taxonomic scope" value="Eukaryota"/>
</dbReference>
<evidence type="ECO:0000256" key="3">
    <source>
        <dbReference type="ARBA" id="ARBA00023002"/>
    </source>
</evidence>
<dbReference type="Gene3D" id="3.40.30.10">
    <property type="entry name" value="Glutaredoxin"/>
    <property type="match status" value="1"/>
</dbReference>
<comment type="similarity">
    <text evidence="1 5">Belongs to the glutathione peroxidase family.</text>
</comment>
<dbReference type="Pfam" id="PF00255">
    <property type="entry name" value="GSHPx"/>
    <property type="match status" value="1"/>
</dbReference>
<dbReference type="SMR" id="B4PBQ6"/>
<dbReference type="PhylomeDB" id="B4PBQ6"/>
<dbReference type="KEGG" id="dya:Dyak_GE13862"/>
<dbReference type="PANTHER" id="PTHR11592:SF78">
    <property type="entry name" value="GLUTATHIONE PEROXIDASE"/>
    <property type="match status" value="1"/>
</dbReference>
<evidence type="ECO:0000256" key="4">
    <source>
        <dbReference type="PIRSR" id="PIRSR000303-1"/>
    </source>
</evidence>
<proteinExistence type="inferred from homology"/>
<keyword evidence="2 5" id="KW-0575">Peroxidase</keyword>
<dbReference type="PIRSF" id="PIRSF000303">
    <property type="entry name" value="Glutathion_perox"/>
    <property type="match status" value="1"/>
</dbReference>
<reference evidence="6 7" key="2">
    <citation type="journal article" date="2007" name="PLoS Biol.">
        <title>Principles of genome evolution in the Drosophila melanogaster species group.</title>
        <authorList>
            <person name="Ranz J.M."/>
            <person name="Maurin D."/>
            <person name="Chan Y.S."/>
            <person name="von Grotthuss M."/>
            <person name="Hillier L.W."/>
            <person name="Roote J."/>
            <person name="Ashburner M."/>
            <person name="Bergman C.M."/>
        </authorList>
    </citation>
    <scope>NUCLEOTIDE SEQUENCE [LARGE SCALE GENOMIC DNA]</scope>
    <source>
        <strain evidence="7">Tai18E2 / Tucson 14021-0261.01</strain>
    </source>
</reference>
<evidence type="ECO:0000313" key="7">
    <source>
        <dbReference type="Proteomes" id="UP000002282"/>
    </source>
</evidence>
<dbReference type="AlphaFoldDB" id="B4PBQ6"/>
<dbReference type="SUPFAM" id="SSF52833">
    <property type="entry name" value="Thioredoxin-like"/>
    <property type="match status" value="1"/>
</dbReference>
<dbReference type="FunFam" id="3.40.30.10:FF:000600">
    <property type="entry name" value="Glutathione peroxidase"/>
    <property type="match status" value="1"/>
</dbReference>
<keyword evidence="3 5" id="KW-0560">Oxidoreductase</keyword>
<dbReference type="CDD" id="cd00340">
    <property type="entry name" value="GSH_Peroxidase"/>
    <property type="match status" value="1"/>
</dbReference>
<evidence type="ECO:0000256" key="5">
    <source>
        <dbReference type="RuleBase" id="RU000499"/>
    </source>
</evidence>
<dbReference type="GO" id="GO:0006979">
    <property type="term" value="P:response to oxidative stress"/>
    <property type="evidence" value="ECO:0007669"/>
    <property type="project" value="InterPro"/>
</dbReference>
<evidence type="ECO:0000256" key="2">
    <source>
        <dbReference type="ARBA" id="ARBA00022559"/>
    </source>
</evidence>
<protein>
    <recommendedName>
        <fullName evidence="5">Glutathione peroxidase</fullName>
    </recommendedName>
</protein>
<name>B4PBQ6_DROYA</name>
<accession>B4PBQ6</accession>
<dbReference type="EMBL" id="CM000158">
    <property type="protein sequence ID" value="EDW91540.1"/>
    <property type="molecule type" value="Genomic_DNA"/>
</dbReference>
<evidence type="ECO:0000313" key="6">
    <source>
        <dbReference type="EMBL" id="EDW91540.1"/>
    </source>
</evidence>
<sequence length="193" mass="22168">MFDKETIFPGLMAAVALVAVLQTRSRLQQDLQNMRWRLTIHALTVRDTFGRPVQLDKFAGQVMLIVNIASKCGLTSTQYNGLRYLLEEYEDRGLRILNFPCNQFGAQMPESDGQEMLDHLRREGANIGQLFAKIDVKGAQADPLYKLLTRHQHDIEWNFVKFLVDRRGNIYKRYGAELEPVALTDDIELLLGR</sequence>
<dbReference type="OrthoDB" id="446890at2759"/>
<dbReference type="PROSITE" id="PS51355">
    <property type="entry name" value="GLUTATHIONE_PEROXID_3"/>
    <property type="match status" value="1"/>
</dbReference>
<dbReference type="PANTHER" id="PTHR11592">
    <property type="entry name" value="GLUTATHIONE PEROXIDASE"/>
    <property type="match status" value="1"/>
</dbReference>
<dbReference type="InterPro" id="IPR000889">
    <property type="entry name" value="Glutathione_peroxidase"/>
</dbReference>
<gene>
    <name evidence="6" type="primary">Dyak\GE13862</name>
    <name evidence="6" type="synonym">dyak_GLEANR_14034</name>
    <name evidence="6" type="synonym">GE13862</name>
    <name evidence="6" type="ORF">Dyak_GE13862</name>
</gene>
<reference evidence="6 7" key="1">
    <citation type="journal article" date="2007" name="Nature">
        <title>Evolution of genes and genomes on the Drosophila phylogeny.</title>
        <authorList>
            <consortium name="Drosophila 12 Genomes Consortium"/>
            <person name="Clark A.G."/>
            <person name="Eisen M.B."/>
            <person name="Smith D.R."/>
            <person name="Bergman C.M."/>
            <person name="Oliver B."/>
            <person name="Markow T.A."/>
            <person name="Kaufman T.C."/>
            <person name="Kellis M."/>
            <person name="Gelbart W."/>
            <person name="Iyer V.N."/>
            <person name="Pollard D.A."/>
            <person name="Sackton T.B."/>
            <person name="Larracuente A.M."/>
            <person name="Singh N.D."/>
            <person name="Abad J.P."/>
            <person name="Abt D.N."/>
            <person name="Adryan B."/>
            <person name="Aguade M."/>
            <person name="Akashi H."/>
            <person name="Anderson W.W."/>
            <person name="Aquadro C.F."/>
            <person name="Ardell D.H."/>
            <person name="Arguello R."/>
            <person name="Artieri C.G."/>
            <person name="Barbash D.A."/>
            <person name="Barker D."/>
            <person name="Barsanti P."/>
            <person name="Batterham P."/>
            <person name="Batzoglou S."/>
            <person name="Begun D."/>
            <person name="Bhutkar A."/>
            <person name="Blanco E."/>
            <person name="Bosak S.A."/>
            <person name="Bradley R.K."/>
            <person name="Brand A.D."/>
            <person name="Brent M.R."/>
            <person name="Brooks A.N."/>
            <person name="Brown R.H."/>
            <person name="Butlin R.K."/>
            <person name="Caggese C."/>
            <person name="Calvi B.R."/>
            <person name="Bernardo de Carvalho A."/>
            <person name="Caspi A."/>
            <person name="Castrezana S."/>
            <person name="Celniker S.E."/>
            <person name="Chang J.L."/>
            <person name="Chapple C."/>
            <person name="Chatterji S."/>
            <person name="Chinwalla A."/>
            <person name="Civetta A."/>
            <person name="Clifton S.W."/>
            <person name="Comeron J.M."/>
            <person name="Costello J.C."/>
            <person name="Coyne J.A."/>
            <person name="Daub J."/>
            <person name="David R.G."/>
            <person name="Delcher A.L."/>
            <person name="Delehaunty K."/>
            <person name="Do C.B."/>
            <person name="Ebling H."/>
            <person name="Edwards K."/>
            <person name="Eickbush T."/>
            <person name="Evans J.D."/>
            <person name="Filipski A."/>
            <person name="Findeiss S."/>
            <person name="Freyhult E."/>
            <person name="Fulton L."/>
            <person name="Fulton R."/>
            <person name="Garcia A.C."/>
            <person name="Gardiner A."/>
            <person name="Garfield D.A."/>
            <person name="Garvin B.E."/>
            <person name="Gibson G."/>
            <person name="Gilbert D."/>
            <person name="Gnerre S."/>
            <person name="Godfrey J."/>
            <person name="Good R."/>
            <person name="Gotea V."/>
            <person name="Gravely B."/>
            <person name="Greenberg A.J."/>
            <person name="Griffiths-Jones S."/>
            <person name="Gross S."/>
            <person name="Guigo R."/>
            <person name="Gustafson E.A."/>
            <person name="Haerty W."/>
            <person name="Hahn M.W."/>
            <person name="Halligan D.L."/>
            <person name="Halpern A.L."/>
            <person name="Halter G.M."/>
            <person name="Han M.V."/>
            <person name="Heger A."/>
            <person name="Hillier L."/>
            <person name="Hinrichs A.S."/>
            <person name="Holmes I."/>
            <person name="Hoskins R.A."/>
            <person name="Hubisz M.J."/>
            <person name="Hultmark D."/>
            <person name="Huntley M.A."/>
            <person name="Jaffe D.B."/>
            <person name="Jagadeeshan S."/>
            <person name="Jeck W.R."/>
            <person name="Johnson J."/>
            <person name="Jones C.D."/>
            <person name="Jordan W.C."/>
            <person name="Karpen G.H."/>
            <person name="Kataoka E."/>
            <person name="Keightley P.D."/>
            <person name="Kheradpour P."/>
            <person name="Kirkness E.F."/>
            <person name="Koerich L.B."/>
            <person name="Kristiansen K."/>
            <person name="Kudrna D."/>
            <person name="Kulathinal R.J."/>
            <person name="Kumar S."/>
            <person name="Kwok R."/>
            <person name="Lander E."/>
            <person name="Langley C.H."/>
            <person name="Lapoint R."/>
            <person name="Lazzaro B.P."/>
            <person name="Lee S.J."/>
            <person name="Levesque L."/>
            <person name="Li R."/>
            <person name="Lin C.F."/>
            <person name="Lin M.F."/>
            <person name="Lindblad-Toh K."/>
            <person name="Llopart A."/>
            <person name="Long M."/>
            <person name="Low L."/>
            <person name="Lozovsky E."/>
            <person name="Lu J."/>
            <person name="Luo M."/>
            <person name="Machado C.A."/>
            <person name="Makalowski W."/>
            <person name="Marzo M."/>
            <person name="Matsuda M."/>
            <person name="Matzkin L."/>
            <person name="McAllister B."/>
            <person name="McBride C.S."/>
            <person name="McKernan B."/>
            <person name="McKernan K."/>
            <person name="Mendez-Lago M."/>
            <person name="Minx P."/>
            <person name="Mollenhauer M.U."/>
            <person name="Montooth K."/>
            <person name="Mount S.M."/>
            <person name="Mu X."/>
            <person name="Myers E."/>
            <person name="Negre B."/>
            <person name="Newfeld S."/>
            <person name="Nielsen R."/>
            <person name="Noor M.A."/>
            <person name="O'Grady P."/>
            <person name="Pachter L."/>
            <person name="Papaceit M."/>
            <person name="Parisi M.J."/>
            <person name="Parisi M."/>
            <person name="Parts L."/>
            <person name="Pedersen J.S."/>
            <person name="Pesole G."/>
            <person name="Phillippy A.M."/>
            <person name="Ponting C.P."/>
            <person name="Pop M."/>
            <person name="Porcelli D."/>
            <person name="Powell J.R."/>
            <person name="Prohaska S."/>
            <person name="Pruitt K."/>
            <person name="Puig M."/>
            <person name="Quesneville H."/>
            <person name="Ram K.R."/>
            <person name="Rand D."/>
            <person name="Rasmussen M.D."/>
            <person name="Reed L.K."/>
            <person name="Reenan R."/>
            <person name="Reily A."/>
            <person name="Remington K.A."/>
            <person name="Rieger T.T."/>
            <person name="Ritchie M.G."/>
            <person name="Robin C."/>
            <person name="Rogers Y.H."/>
            <person name="Rohde C."/>
            <person name="Rozas J."/>
            <person name="Rubenfield M.J."/>
            <person name="Ruiz A."/>
            <person name="Russo S."/>
            <person name="Salzberg S.L."/>
            <person name="Sanchez-Gracia A."/>
            <person name="Saranga D.J."/>
            <person name="Sato H."/>
            <person name="Schaeffer S.W."/>
            <person name="Schatz M.C."/>
            <person name="Schlenke T."/>
            <person name="Schwartz R."/>
            <person name="Segarra C."/>
            <person name="Singh R.S."/>
            <person name="Sirot L."/>
            <person name="Sirota M."/>
            <person name="Sisneros N.B."/>
            <person name="Smith C.D."/>
            <person name="Smith T.F."/>
            <person name="Spieth J."/>
            <person name="Stage D.E."/>
            <person name="Stark A."/>
            <person name="Stephan W."/>
            <person name="Strausberg R.L."/>
            <person name="Strempel S."/>
            <person name="Sturgill D."/>
            <person name="Sutton G."/>
            <person name="Sutton G.G."/>
            <person name="Tao W."/>
            <person name="Teichmann S."/>
            <person name="Tobari Y.N."/>
            <person name="Tomimura Y."/>
            <person name="Tsolas J.M."/>
            <person name="Valente V.L."/>
            <person name="Venter E."/>
            <person name="Venter J.C."/>
            <person name="Vicario S."/>
            <person name="Vieira F.G."/>
            <person name="Vilella A.J."/>
            <person name="Villasante A."/>
            <person name="Walenz B."/>
            <person name="Wang J."/>
            <person name="Wasserman M."/>
            <person name="Watts T."/>
            <person name="Wilson D."/>
            <person name="Wilson R.K."/>
            <person name="Wing R.A."/>
            <person name="Wolfner M.F."/>
            <person name="Wong A."/>
            <person name="Wong G.K."/>
            <person name="Wu C.I."/>
            <person name="Wu G."/>
            <person name="Yamamoto D."/>
            <person name="Yang H.P."/>
            <person name="Yang S.P."/>
            <person name="Yorke J.A."/>
            <person name="Yoshida K."/>
            <person name="Zdobnov E."/>
            <person name="Zhang P."/>
            <person name="Zhang Y."/>
            <person name="Zimin A.V."/>
            <person name="Baldwin J."/>
            <person name="Abdouelleil A."/>
            <person name="Abdulkadir J."/>
            <person name="Abebe A."/>
            <person name="Abera B."/>
            <person name="Abreu J."/>
            <person name="Acer S.C."/>
            <person name="Aftuck L."/>
            <person name="Alexander A."/>
            <person name="An P."/>
            <person name="Anderson E."/>
            <person name="Anderson S."/>
            <person name="Arachi H."/>
            <person name="Azer M."/>
            <person name="Bachantsang P."/>
            <person name="Barry A."/>
            <person name="Bayul T."/>
            <person name="Berlin A."/>
            <person name="Bessette D."/>
            <person name="Bloom T."/>
            <person name="Blye J."/>
            <person name="Boguslavskiy L."/>
            <person name="Bonnet C."/>
            <person name="Boukhgalter B."/>
            <person name="Bourzgui I."/>
            <person name="Brown A."/>
            <person name="Cahill P."/>
            <person name="Channer S."/>
            <person name="Cheshatsang Y."/>
            <person name="Chuda L."/>
            <person name="Citroen M."/>
            <person name="Collymore A."/>
            <person name="Cooke P."/>
            <person name="Costello M."/>
            <person name="D'Aco K."/>
            <person name="Daza R."/>
            <person name="De Haan G."/>
            <person name="DeGray S."/>
            <person name="DeMaso C."/>
            <person name="Dhargay N."/>
            <person name="Dooley K."/>
            <person name="Dooley E."/>
            <person name="Doricent M."/>
            <person name="Dorje P."/>
            <person name="Dorjee K."/>
            <person name="Dupes A."/>
            <person name="Elong R."/>
            <person name="Falk J."/>
            <person name="Farina A."/>
            <person name="Faro S."/>
            <person name="Ferguson D."/>
            <person name="Fisher S."/>
            <person name="Foley C.D."/>
            <person name="Franke A."/>
            <person name="Friedrich D."/>
            <person name="Gadbois L."/>
            <person name="Gearin G."/>
            <person name="Gearin C.R."/>
            <person name="Giannoukos G."/>
            <person name="Goode T."/>
            <person name="Graham J."/>
            <person name="Grandbois E."/>
            <person name="Grewal S."/>
            <person name="Gyaltsen K."/>
            <person name="Hafez N."/>
            <person name="Hagos B."/>
            <person name="Hall J."/>
            <person name="Henson C."/>
            <person name="Hollinger A."/>
            <person name="Honan T."/>
            <person name="Huard M.D."/>
            <person name="Hughes L."/>
            <person name="Hurhula B."/>
            <person name="Husby M.E."/>
            <person name="Kamat A."/>
            <person name="Kanga B."/>
            <person name="Kashin S."/>
            <person name="Khazanovich D."/>
            <person name="Kisner P."/>
            <person name="Lance K."/>
            <person name="Lara M."/>
            <person name="Lee W."/>
            <person name="Lennon N."/>
            <person name="Letendre F."/>
            <person name="LeVine R."/>
            <person name="Lipovsky A."/>
            <person name="Liu X."/>
            <person name="Liu J."/>
            <person name="Liu S."/>
            <person name="Lokyitsang T."/>
            <person name="Lokyitsang Y."/>
            <person name="Lubonja R."/>
            <person name="Lui A."/>
            <person name="MacDonald P."/>
            <person name="Magnisalis V."/>
            <person name="Maru K."/>
            <person name="Matthews C."/>
            <person name="McCusker W."/>
            <person name="McDonough S."/>
            <person name="Mehta T."/>
            <person name="Meldrim J."/>
            <person name="Meneus L."/>
            <person name="Mihai O."/>
            <person name="Mihalev A."/>
            <person name="Mihova T."/>
            <person name="Mittelman R."/>
            <person name="Mlenga V."/>
            <person name="Montmayeur A."/>
            <person name="Mulrain L."/>
            <person name="Navidi A."/>
            <person name="Naylor J."/>
            <person name="Negash T."/>
            <person name="Nguyen T."/>
            <person name="Nguyen N."/>
            <person name="Nicol R."/>
            <person name="Norbu C."/>
            <person name="Norbu N."/>
            <person name="Novod N."/>
            <person name="O'Neill B."/>
            <person name="Osman S."/>
            <person name="Markiewicz E."/>
            <person name="Oyono O.L."/>
            <person name="Patti C."/>
            <person name="Phunkhang P."/>
            <person name="Pierre F."/>
            <person name="Priest M."/>
            <person name="Raghuraman S."/>
            <person name="Rege F."/>
            <person name="Reyes R."/>
            <person name="Rise C."/>
            <person name="Rogov P."/>
            <person name="Ross K."/>
            <person name="Ryan E."/>
            <person name="Settipalli S."/>
            <person name="Shea T."/>
            <person name="Sherpa N."/>
            <person name="Shi L."/>
            <person name="Shih D."/>
            <person name="Sparrow T."/>
            <person name="Spaulding J."/>
            <person name="Stalker J."/>
            <person name="Stange-Thomann N."/>
            <person name="Stavropoulos S."/>
            <person name="Stone C."/>
            <person name="Strader C."/>
            <person name="Tesfaye S."/>
            <person name="Thomson T."/>
            <person name="Thoulutsang Y."/>
            <person name="Thoulutsang D."/>
            <person name="Topham K."/>
            <person name="Topping I."/>
            <person name="Tsamla T."/>
            <person name="Vassiliev H."/>
            <person name="Vo A."/>
            <person name="Wangchuk T."/>
            <person name="Wangdi T."/>
            <person name="Weiand M."/>
            <person name="Wilkinson J."/>
            <person name="Wilson A."/>
            <person name="Yadav S."/>
            <person name="Young G."/>
            <person name="Yu Q."/>
            <person name="Zembek L."/>
            <person name="Zhong D."/>
            <person name="Zimmer A."/>
            <person name="Zwirko Z."/>
            <person name="Jaffe D.B."/>
            <person name="Alvarez P."/>
            <person name="Brockman W."/>
            <person name="Butler J."/>
            <person name="Chin C."/>
            <person name="Gnerre S."/>
            <person name="Grabherr M."/>
            <person name="Kleber M."/>
            <person name="Mauceli E."/>
            <person name="MacCallum I."/>
        </authorList>
    </citation>
    <scope>NUCLEOTIDE SEQUENCE [LARGE SCALE GENOMIC DNA]</scope>
    <source>
        <strain evidence="7">Tai18E2 / Tucson 14021-0261.01</strain>
    </source>
</reference>
<dbReference type="GO" id="GO:0004601">
    <property type="term" value="F:peroxidase activity"/>
    <property type="evidence" value="ECO:0007669"/>
    <property type="project" value="UniProtKB-KW"/>
</dbReference>
<dbReference type="InterPro" id="IPR036249">
    <property type="entry name" value="Thioredoxin-like_sf"/>
</dbReference>
<dbReference type="Proteomes" id="UP000002282">
    <property type="component" value="Chromosome 2R"/>
</dbReference>
<evidence type="ECO:0000256" key="1">
    <source>
        <dbReference type="ARBA" id="ARBA00006926"/>
    </source>
</evidence>